<feature type="binding site" description="axial binding residue" evidence="3">
    <location>
        <position position="126"/>
    </location>
    <ligand>
        <name>heme</name>
        <dbReference type="ChEBI" id="CHEBI:30413"/>
    </ligand>
    <ligandPart>
        <name>Fe</name>
        <dbReference type="ChEBI" id="CHEBI:18248"/>
    </ligandPart>
</feature>
<dbReference type="GO" id="GO:0004497">
    <property type="term" value="F:monooxygenase activity"/>
    <property type="evidence" value="ECO:0007669"/>
    <property type="project" value="UniProtKB-KW"/>
</dbReference>
<sequence>MAWLLHNLCIHPEAQEKARAEADLVQDLSVESIHNIPFIEACTLETLRLNPSIPVSINRALVNCGVAGKTIRAGTQLIFPLAQMMKDNYEHGDEFRPERWLTPDGSTIDENKRSELISFGFGPRQCPGRHLAMRELLCFAVELLHTFEGFRLLEDRLCSAGGLE</sequence>
<evidence type="ECO:0000256" key="1">
    <source>
        <dbReference type="ARBA" id="ARBA00001971"/>
    </source>
</evidence>
<dbReference type="InterPro" id="IPR017972">
    <property type="entry name" value="Cyt_P450_CS"/>
</dbReference>
<dbReference type="GO" id="GO:0005506">
    <property type="term" value="F:iron ion binding"/>
    <property type="evidence" value="ECO:0007669"/>
    <property type="project" value="InterPro"/>
</dbReference>
<dbReference type="PRINTS" id="PR00385">
    <property type="entry name" value="P450"/>
</dbReference>
<dbReference type="Proteomes" id="UP000007800">
    <property type="component" value="Unassembled WGS sequence"/>
</dbReference>
<dbReference type="PANTHER" id="PTHR24305:SF166">
    <property type="entry name" value="CYTOCHROME P450 12A4, MITOCHONDRIAL-RELATED"/>
    <property type="match status" value="1"/>
</dbReference>
<reference evidence="5 6" key="1">
    <citation type="submission" date="2008-07" db="EMBL/GenBank/DDBJ databases">
        <authorList>
            <person name="El-Sayed N."/>
            <person name="Caler E."/>
            <person name="Inman J."/>
            <person name="Amedeo P."/>
            <person name="Hass B."/>
            <person name="Wortman J."/>
        </authorList>
    </citation>
    <scope>NUCLEOTIDE SEQUENCE [LARGE SCALE GENOMIC DNA]</scope>
    <source>
        <strain evidence="6">ATCC 50983 / TXsc</strain>
    </source>
</reference>
<accession>C5LLP2</accession>
<dbReference type="OrthoDB" id="3934656at2759"/>
<dbReference type="Gene3D" id="1.10.630.10">
    <property type="entry name" value="Cytochrome P450"/>
    <property type="match status" value="1"/>
</dbReference>
<evidence type="ECO:0000256" key="3">
    <source>
        <dbReference type="PIRSR" id="PIRSR602401-1"/>
    </source>
</evidence>
<organism evidence="6">
    <name type="scientific">Perkinsus marinus (strain ATCC 50983 / TXsc)</name>
    <dbReference type="NCBI Taxonomy" id="423536"/>
    <lineage>
        <taxon>Eukaryota</taxon>
        <taxon>Sar</taxon>
        <taxon>Alveolata</taxon>
        <taxon>Perkinsozoa</taxon>
        <taxon>Perkinsea</taxon>
        <taxon>Perkinsida</taxon>
        <taxon>Perkinsidae</taxon>
        <taxon>Perkinsus</taxon>
    </lineage>
</organism>
<keyword evidence="3 4" id="KW-0349">Heme</keyword>
<dbReference type="EMBL" id="GG683299">
    <property type="protein sequence ID" value="EER02264.1"/>
    <property type="molecule type" value="Genomic_DNA"/>
</dbReference>
<keyword evidence="3 4" id="KW-0479">Metal-binding</keyword>
<dbReference type="PROSITE" id="PS00086">
    <property type="entry name" value="CYTOCHROME_P450"/>
    <property type="match status" value="1"/>
</dbReference>
<keyword evidence="3 4" id="KW-0408">Iron</keyword>
<protein>
    <submittedName>
        <fullName evidence="5">Cytochrome p450, putative</fullName>
    </submittedName>
</protein>
<name>C5LLP2_PERM5</name>
<comment type="similarity">
    <text evidence="2 4">Belongs to the cytochrome P450 family.</text>
</comment>
<dbReference type="InterPro" id="IPR001128">
    <property type="entry name" value="Cyt_P450"/>
</dbReference>
<dbReference type="GeneID" id="9055256"/>
<dbReference type="InterPro" id="IPR050121">
    <property type="entry name" value="Cytochrome_P450_monoxygenase"/>
</dbReference>
<dbReference type="CDD" id="cd00302">
    <property type="entry name" value="cytochrome_P450"/>
    <property type="match status" value="1"/>
</dbReference>
<dbReference type="AlphaFoldDB" id="C5LLP2"/>
<dbReference type="InterPro" id="IPR002401">
    <property type="entry name" value="Cyt_P450_E_grp-I"/>
</dbReference>
<dbReference type="OMA" id="PFIEACT"/>
<proteinExistence type="inferred from homology"/>
<dbReference type="SUPFAM" id="SSF48264">
    <property type="entry name" value="Cytochrome P450"/>
    <property type="match status" value="1"/>
</dbReference>
<dbReference type="Pfam" id="PF00067">
    <property type="entry name" value="p450"/>
    <property type="match status" value="1"/>
</dbReference>
<evidence type="ECO:0000256" key="2">
    <source>
        <dbReference type="ARBA" id="ARBA00010617"/>
    </source>
</evidence>
<dbReference type="RefSeq" id="XP_002769546.1">
    <property type="nucleotide sequence ID" value="XM_002769500.1"/>
</dbReference>
<dbReference type="InterPro" id="IPR036396">
    <property type="entry name" value="Cyt_P450_sf"/>
</dbReference>
<evidence type="ECO:0000313" key="5">
    <source>
        <dbReference type="EMBL" id="EER02264.1"/>
    </source>
</evidence>
<dbReference type="InParanoid" id="C5LLP2"/>
<keyword evidence="4" id="KW-0503">Monooxygenase</keyword>
<dbReference type="GO" id="GO:0020037">
    <property type="term" value="F:heme binding"/>
    <property type="evidence" value="ECO:0007669"/>
    <property type="project" value="InterPro"/>
</dbReference>
<evidence type="ECO:0000313" key="6">
    <source>
        <dbReference type="Proteomes" id="UP000007800"/>
    </source>
</evidence>
<gene>
    <name evidence="5" type="ORF">Pmar_PMAR006585</name>
</gene>
<keyword evidence="6" id="KW-1185">Reference proteome</keyword>
<dbReference type="PANTHER" id="PTHR24305">
    <property type="entry name" value="CYTOCHROME P450"/>
    <property type="match status" value="1"/>
</dbReference>
<keyword evidence="4" id="KW-0560">Oxidoreductase</keyword>
<dbReference type="GO" id="GO:0016705">
    <property type="term" value="F:oxidoreductase activity, acting on paired donors, with incorporation or reduction of molecular oxygen"/>
    <property type="evidence" value="ECO:0007669"/>
    <property type="project" value="InterPro"/>
</dbReference>
<evidence type="ECO:0000256" key="4">
    <source>
        <dbReference type="RuleBase" id="RU000461"/>
    </source>
</evidence>
<dbReference type="PRINTS" id="PR00463">
    <property type="entry name" value="EP450I"/>
</dbReference>
<comment type="cofactor">
    <cofactor evidence="1 3">
        <name>heme</name>
        <dbReference type="ChEBI" id="CHEBI:30413"/>
    </cofactor>
</comment>